<sequence>MAGSALAMRGLTVNGRPVAAAAERSAGRRPPRDLSRLRGPALDLGFVLGAMLDVFLNPPREAEPYMHVLSGLACVALVLRRRFPFAVTLATVPGFLTGWSELAAMIALGTLARRRLWGWQTAVGAVLVAFCRFMRWPPAEFVQLEWRQHLLNLIYGCIVAGMPVALGLLLAARQELSSRIRELAASREREQQLHAQAVRAEERARLAREMHDLVSHQVTLIAMQAGGLQVAARDEDTRHAARTIRDLSTRTLDELRQLVGVLRTSPAEDGESPGLDRLGDLVRGCDTEVSVRVEVAVEQLPPAVSAAGYRTVQEALTNVRKHAPCASATVLVRAEDGWLLVEVRNTAPHRAPAAPLPSGGHGLMGLRERAALLGGTCQARPTEDGGFLVRVRLPLPGGKG</sequence>
<dbReference type="PANTHER" id="PTHR24421:SF10">
    <property type="entry name" value="NITRATE_NITRITE SENSOR PROTEIN NARQ"/>
    <property type="match status" value="1"/>
</dbReference>
<evidence type="ECO:0000256" key="6">
    <source>
        <dbReference type="ARBA" id="ARBA00022777"/>
    </source>
</evidence>
<gene>
    <name evidence="13" type="ORF">GTS_05410</name>
</gene>
<keyword evidence="4" id="KW-0808">Transferase</keyword>
<dbReference type="GO" id="GO:0000155">
    <property type="term" value="F:phosphorelay sensor kinase activity"/>
    <property type="evidence" value="ECO:0007669"/>
    <property type="project" value="InterPro"/>
</dbReference>
<dbReference type="SUPFAM" id="SSF55874">
    <property type="entry name" value="ATPase domain of HSP90 chaperone/DNA topoisomerase II/histidine kinase"/>
    <property type="match status" value="1"/>
</dbReference>
<dbReference type="GO" id="GO:0016020">
    <property type="term" value="C:membrane"/>
    <property type="evidence" value="ECO:0007669"/>
    <property type="project" value="InterPro"/>
</dbReference>
<evidence type="ECO:0000256" key="9">
    <source>
        <dbReference type="SAM" id="Coils"/>
    </source>
</evidence>
<dbReference type="GO" id="GO:0005524">
    <property type="term" value="F:ATP binding"/>
    <property type="evidence" value="ECO:0007669"/>
    <property type="project" value="UniProtKB-KW"/>
</dbReference>
<evidence type="ECO:0000256" key="4">
    <source>
        <dbReference type="ARBA" id="ARBA00022679"/>
    </source>
</evidence>
<evidence type="ECO:0000256" key="8">
    <source>
        <dbReference type="ARBA" id="ARBA00023012"/>
    </source>
</evidence>
<feature type="domain" description="Histidine kinase/HSP90-like ATPase" evidence="11">
    <location>
        <begin position="309"/>
        <end position="396"/>
    </location>
</feature>
<comment type="catalytic activity">
    <reaction evidence="1">
        <text>ATP + protein L-histidine = ADP + protein N-phospho-L-histidine.</text>
        <dbReference type="EC" id="2.7.13.3"/>
    </reaction>
</comment>
<dbReference type="AlphaFoldDB" id="A0A4D4J299"/>
<keyword evidence="14" id="KW-1185">Reference proteome</keyword>
<organism evidence="13 14">
    <name type="scientific">Gandjariella thermophila</name>
    <dbReference type="NCBI Taxonomy" id="1931992"/>
    <lineage>
        <taxon>Bacteria</taxon>
        <taxon>Bacillati</taxon>
        <taxon>Actinomycetota</taxon>
        <taxon>Actinomycetes</taxon>
        <taxon>Pseudonocardiales</taxon>
        <taxon>Pseudonocardiaceae</taxon>
        <taxon>Gandjariella</taxon>
    </lineage>
</organism>
<dbReference type="Proteomes" id="UP000298860">
    <property type="component" value="Unassembled WGS sequence"/>
</dbReference>
<evidence type="ECO:0000259" key="11">
    <source>
        <dbReference type="Pfam" id="PF02518"/>
    </source>
</evidence>
<dbReference type="Gene3D" id="3.30.565.10">
    <property type="entry name" value="Histidine kinase-like ATPase, C-terminal domain"/>
    <property type="match status" value="1"/>
</dbReference>
<evidence type="ECO:0000256" key="1">
    <source>
        <dbReference type="ARBA" id="ARBA00000085"/>
    </source>
</evidence>
<name>A0A4D4J299_9PSEU</name>
<keyword evidence="6 13" id="KW-0418">Kinase</keyword>
<feature type="transmembrane region" description="Helical" evidence="10">
    <location>
        <begin position="86"/>
        <end position="110"/>
    </location>
</feature>
<dbReference type="GO" id="GO:0046983">
    <property type="term" value="F:protein dimerization activity"/>
    <property type="evidence" value="ECO:0007669"/>
    <property type="project" value="InterPro"/>
</dbReference>
<evidence type="ECO:0000313" key="14">
    <source>
        <dbReference type="Proteomes" id="UP000298860"/>
    </source>
</evidence>
<dbReference type="CDD" id="cd16917">
    <property type="entry name" value="HATPase_UhpB-NarQ-NarX-like"/>
    <property type="match status" value="1"/>
</dbReference>
<dbReference type="PANTHER" id="PTHR24421">
    <property type="entry name" value="NITRATE/NITRITE SENSOR PROTEIN NARX-RELATED"/>
    <property type="match status" value="1"/>
</dbReference>
<dbReference type="InterPro" id="IPR050482">
    <property type="entry name" value="Sensor_HK_TwoCompSys"/>
</dbReference>
<evidence type="ECO:0000256" key="7">
    <source>
        <dbReference type="ARBA" id="ARBA00022840"/>
    </source>
</evidence>
<feature type="transmembrane region" description="Helical" evidence="10">
    <location>
        <begin position="153"/>
        <end position="172"/>
    </location>
</feature>
<keyword evidence="3" id="KW-0597">Phosphoprotein</keyword>
<keyword evidence="10" id="KW-1133">Transmembrane helix</keyword>
<protein>
    <recommendedName>
        <fullName evidence="2">histidine kinase</fullName>
        <ecNumber evidence="2">2.7.13.3</ecNumber>
    </recommendedName>
</protein>
<evidence type="ECO:0000256" key="10">
    <source>
        <dbReference type="SAM" id="Phobius"/>
    </source>
</evidence>
<keyword evidence="5" id="KW-0547">Nucleotide-binding</keyword>
<evidence type="ECO:0000256" key="5">
    <source>
        <dbReference type="ARBA" id="ARBA00022741"/>
    </source>
</evidence>
<comment type="caution">
    <text evidence="13">The sequence shown here is derived from an EMBL/GenBank/DDBJ whole genome shotgun (WGS) entry which is preliminary data.</text>
</comment>
<accession>A0A4D4J299</accession>
<keyword evidence="8" id="KW-0902">Two-component regulatory system</keyword>
<dbReference type="EMBL" id="BJFL01000002">
    <property type="protein sequence ID" value="GDY28908.1"/>
    <property type="molecule type" value="Genomic_DNA"/>
</dbReference>
<dbReference type="Pfam" id="PF02518">
    <property type="entry name" value="HATPase_c"/>
    <property type="match status" value="1"/>
</dbReference>
<keyword evidence="10" id="KW-0472">Membrane</keyword>
<dbReference type="Gene3D" id="1.20.5.1930">
    <property type="match status" value="1"/>
</dbReference>
<reference evidence="14" key="1">
    <citation type="submission" date="2019-04" db="EMBL/GenBank/DDBJ databases">
        <title>Draft genome sequence of Pseudonocardiaceae bacterium SL3-2-4.</title>
        <authorList>
            <person name="Ningsih F."/>
            <person name="Yokota A."/>
            <person name="Sakai Y."/>
            <person name="Nanatani K."/>
            <person name="Yabe S."/>
            <person name="Oetari A."/>
            <person name="Sjamsuridzal W."/>
        </authorList>
    </citation>
    <scope>NUCLEOTIDE SEQUENCE [LARGE SCALE GENOMIC DNA]</scope>
    <source>
        <strain evidence="14">SL3-2-4</strain>
    </source>
</reference>
<dbReference type="InterPro" id="IPR036890">
    <property type="entry name" value="HATPase_C_sf"/>
</dbReference>
<feature type="coiled-coil region" evidence="9">
    <location>
        <begin position="173"/>
        <end position="203"/>
    </location>
</feature>
<dbReference type="Pfam" id="PF07730">
    <property type="entry name" value="HisKA_3"/>
    <property type="match status" value="1"/>
</dbReference>
<feature type="domain" description="Signal transduction histidine kinase subgroup 3 dimerisation and phosphoacceptor" evidence="12">
    <location>
        <begin position="202"/>
        <end position="265"/>
    </location>
</feature>
<keyword evidence="7" id="KW-0067">ATP-binding</keyword>
<keyword evidence="9" id="KW-0175">Coiled coil</keyword>
<dbReference type="InterPro" id="IPR011712">
    <property type="entry name" value="Sig_transdc_His_kin_sub3_dim/P"/>
</dbReference>
<proteinExistence type="predicted"/>
<evidence type="ECO:0000259" key="12">
    <source>
        <dbReference type="Pfam" id="PF07730"/>
    </source>
</evidence>
<evidence type="ECO:0000313" key="13">
    <source>
        <dbReference type="EMBL" id="GDY28908.1"/>
    </source>
</evidence>
<evidence type="ECO:0000256" key="3">
    <source>
        <dbReference type="ARBA" id="ARBA00022553"/>
    </source>
</evidence>
<dbReference type="InterPro" id="IPR003594">
    <property type="entry name" value="HATPase_dom"/>
</dbReference>
<dbReference type="EC" id="2.7.13.3" evidence="2"/>
<feature type="transmembrane region" description="Helical" evidence="10">
    <location>
        <begin position="116"/>
        <end position="133"/>
    </location>
</feature>
<evidence type="ECO:0000256" key="2">
    <source>
        <dbReference type="ARBA" id="ARBA00012438"/>
    </source>
</evidence>
<keyword evidence="10" id="KW-0812">Transmembrane</keyword>